<keyword evidence="1 2" id="KW-0597">Phosphoprotein</keyword>
<dbReference type="SMART" id="SM00448">
    <property type="entry name" value="REC"/>
    <property type="match status" value="1"/>
</dbReference>
<evidence type="ECO:0000259" key="3">
    <source>
        <dbReference type="PROSITE" id="PS50110"/>
    </source>
</evidence>
<proteinExistence type="predicted"/>
<dbReference type="Pfam" id="PF00072">
    <property type="entry name" value="Response_reg"/>
    <property type="match status" value="1"/>
</dbReference>
<dbReference type="AlphaFoldDB" id="A0A1G5JJL3"/>
<keyword evidence="5" id="KW-1185">Reference proteome</keyword>
<protein>
    <submittedName>
        <fullName evidence="4">CheY chemotaxis protein or a CheY-like REC (Receiver) domain</fullName>
    </submittedName>
</protein>
<accession>A0A1G5JJL3</accession>
<name>A0A1G5JJL3_9FLAO</name>
<organism evidence="4 5">
    <name type="scientific">Flavobacterium caeni</name>
    <dbReference type="NCBI Taxonomy" id="490189"/>
    <lineage>
        <taxon>Bacteria</taxon>
        <taxon>Pseudomonadati</taxon>
        <taxon>Bacteroidota</taxon>
        <taxon>Flavobacteriia</taxon>
        <taxon>Flavobacteriales</taxon>
        <taxon>Flavobacteriaceae</taxon>
        <taxon>Flavobacterium</taxon>
    </lineage>
</organism>
<dbReference type="Gene3D" id="3.40.50.2300">
    <property type="match status" value="1"/>
</dbReference>
<evidence type="ECO:0000313" key="4">
    <source>
        <dbReference type="EMBL" id="SCY88080.1"/>
    </source>
</evidence>
<dbReference type="PROSITE" id="PS50110">
    <property type="entry name" value="RESPONSE_REGULATORY"/>
    <property type="match status" value="1"/>
</dbReference>
<dbReference type="GO" id="GO:0000160">
    <property type="term" value="P:phosphorelay signal transduction system"/>
    <property type="evidence" value="ECO:0007669"/>
    <property type="project" value="InterPro"/>
</dbReference>
<gene>
    <name evidence="4" type="ORF">SAMN02927903_02729</name>
</gene>
<feature type="domain" description="Response regulatory" evidence="3">
    <location>
        <begin position="5"/>
        <end position="123"/>
    </location>
</feature>
<dbReference type="InterPro" id="IPR050595">
    <property type="entry name" value="Bact_response_regulator"/>
</dbReference>
<dbReference type="PANTHER" id="PTHR44591:SF3">
    <property type="entry name" value="RESPONSE REGULATORY DOMAIN-CONTAINING PROTEIN"/>
    <property type="match status" value="1"/>
</dbReference>
<evidence type="ECO:0000313" key="5">
    <source>
        <dbReference type="Proteomes" id="UP000199354"/>
    </source>
</evidence>
<reference evidence="4 5" key="1">
    <citation type="submission" date="2016-10" db="EMBL/GenBank/DDBJ databases">
        <authorList>
            <person name="de Groot N.N."/>
        </authorList>
    </citation>
    <scope>NUCLEOTIDE SEQUENCE [LARGE SCALE GENOMIC DNA]</scope>
    <source>
        <strain evidence="4 5">CGMCC 1.7031</strain>
    </source>
</reference>
<evidence type="ECO:0000256" key="1">
    <source>
        <dbReference type="ARBA" id="ARBA00022553"/>
    </source>
</evidence>
<feature type="modified residue" description="4-aspartylphosphate" evidence="2">
    <location>
        <position position="56"/>
    </location>
</feature>
<dbReference type="STRING" id="490189.SAMN02927903_02729"/>
<dbReference type="PANTHER" id="PTHR44591">
    <property type="entry name" value="STRESS RESPONSE REGULATOR PROTEIN 1"/>
    <property type="match status" value="1"/>
</dbReference>
<dbReference type="InterPro" id="IPR011006">
    <property type="entry name" value="CheY-like_superfamily"/>
</dbReference>
<dbReference type="SUPFAM" id="SSF52172">
    <property type="entry name" value="CheY-like"/>
    <property type="match status" value="1"/>
</dbReference>
<evidence type="ECO:0000256" key="2">
    <source>
        <dbReference type="PROSITE-ProRule" id="PRU00169"/>
    </source>
</evidence>
<dbReference type="Proteomes" id="UP000199354">
    <property type="component" value="Unassembled WGS sequence"/>
</dbReference>
<dbReference type="RefSeq" id="WP_170826870.1">
    <property type="nucleotide sequence ID" value="NZ_FMVF01000014.1"/>
</dbReference>
<sequence length="134" mass="15387">MKTQFIYYLDDDTDDLHFFSEAVETLGHQIKPFVSGNLMLRSLEKEKQLPDIIFLDIIMPVFNGEQILDIIKKSPKWSHIPVVLISGAYAKSAVGKYLESGANYLMKKPLDVTDLRTTVERVLAIDWKSFRAYC</sequence>
<dbReference type="InterPro" id="IPR001789">
    <property type="entry name" value="Sig_transdc_resp-reg_receiver"/>
</dbReference>
<dbReference type="EMBL" id="FMVF01000014">
    <property type="protein sequence ID" value="SCY88080.1"/>
    <property type="molecule type" value="Genomic_DNA"/>
</dbReference>